<dbReference type="PROSITE" id="PS50102">
    <property type="entry name" value="RRM"/>
    <property type="match status" value="1"/>
</dbReference>
<organism evidence="3 4">
    <name type="scientific">Clavelina lepadiformis</name>
    <name type="common">Light-bulb sea squirt</name>
    <name type="synonym">Ascidia lepadiformis</name>
    <dbReference type="NCBI Taxonomy" id="159417"/>
    <lineage>
        <taxon>Eukaryota</taxon>
        <taxon>Metazoa</taxon>
        <taxon>Chordata</taxon>
        <taxon>Tunicata</taxon>
        <taxon>Ascidiacea</taxon>
        <taxon>Aplousobranchia</taxon>
        <taxon>Clavelinidae</taxon>
        <taxon>Clavelina</taxon>
    </lineage>
</organism>
<keyword evidence="4" id="KW-1185">Reference proteome</keyword>
<dbReference type="InterPro" id="IPR000504">
    <property type="entry name" value="RRM_dom"/>
</dbReference>
<comment type="caution">
    <text evidence="3">The sequence shown here is derived from an EMBL/GenBank/DDBJ whole genome shotgun (WGS) entry which is preliminary data.</text>
</comment>
<gene>
    <name evidence="3" type="ORF">CVLEPA_LOCUS888</name>
</gene>
<evidence type="ECO:0000259" key="2">
    <source>
        <dbReference type="PROSITE" id="PS50102"/>
    </source>
</evidence>
<dbReference type="EMBL" id="CAWYQH010000001">
    <property type="protein sequence ID" value="CAK8671856.1"/>
    <property type="molecule type" value="Genomic_DNA"/>
</dbReference>
<feature type="domain" description="RRM" evidence="2">
    <location>
        <begin position="12"/>
        <end position="89"/>
    </location>
</feature>
<evidence type="ECO:0000313" key="3">
    <source>
        <dbReference type="EMBL" id="CAK8671856.1"/>
    </source>
</evidence>
<dbReference type="Pfam" id="PF00076">
    <property type="entry name" value="RRM_1"/>
    <property type="match status" value="1"/>
</dbReference>
<keyword evidence="1" id="KW-0694">RNA-binding</keyword>
<name>A0ABP0EZ46_CLALP</name>
<evidence type="ECO:0000256" key="1">
    <source>
        <dbReference type="PROSITE-ProRule" id="PRU00176"/>
    </source>
</evidence>
<reference evidence="3 4" key="1">
    <citation type="submission" date="2024-02" db="EMBL/GenBank/DDBJ databases">
        <authorList>
            <person name="Daric V."/>
            <person name="Darras S."/>
        </authorList>
    </citation>
    <scope>NUCLEOTIDE SEQUENCE [LARGE SCALE GENOMIC DNA]</scope>
</reference>
<proteinExistence type="predicted"/>
<protein>
    <recommendedName>
        <fullName evidence="2">RRM domain-containing protein</fullName>
    </recommendedName>
</protein>
<dbReference type="InterPro" id="IPR012677">
    <property type="entry name" value="Nucleotide-bd_a/b_plait_sf"/>
</dbReference>
<accession>A0ABP0EZ46</accession>
<dbReference type="Proteomes" id="UP001642483">
    <property type="component" value="Unassembled WGS sequence"/>
</dbReference>
<dbReference type="SUPFAM" id="SSF54928">
    <property type="entry name" value="RNA-binding domain, RBD"/>
    <property type="match status" value="1"/>
</dbReference>
<sequence length="110" mass="12193">MMNLNDEEAYPKTLYVGNLDPNVSESLILELFNVIGPCKSCKMIAPDIPGGDPYCFVEFFDHALALAAHGAMNGRKILGKVIDLQINDHCRPAHRIAGVYLNFFSYASLF</sequence>
<dbReference type="Gene3D" id="3.30.70.330">
    <property type="match status" value="1"/>
</dbReference>
<dbReference type="SMART" id="SM00360">
    <property type="entry name" value="RRM"/>
    <property type="match status" value="1"/>
</dbReference>
<dbReference type="InterPro" id="IPR035979">
    <property type="entry name" value="RBD_domain_sf"/>
</dbReference>
<evidence type="ECO:0000313" key="4">
    <source>
        <dbReference type="Proteomes" id="UP001642483"/>
    </source>
</evidence>